<feature type="transmembrane region" description="Helical" evidence="16">
    <location>
        <begin position="283"/>
        <end position="301"/>
    </location>
</feature>
<evidence type="ECO:0000256" key="14">
    <source>
        <dbReference type="ARBA" id="ARBA00039103"/>
    </source>
</evidence>
<evidence type="ECO:0000259" key="17">
    <source>
        <dbReference type="PROSITE" id="PS50846"/>
    </source>
</evidence>
<evidence type="ECO:0000256" key="10">
    <source>
        <dbReference type="ARBA" id="ARBA00022967"/>
    </source>
</evidence>
<dbReference type="GO" id="GO:0005524">
    <property type="term" value="F:ATP binding"/>
    <property type="evidence" value="ECO:0007669"/>
    <property type="project" value="UniProtKB-UniRule"/>
</dbReference>
<dbReference type="SFLD" id="SFLDS00003">
    <property type="entry name" value="Haloacid_Dehalogenase"/>
    <property type="match status" value="1"/>
</dbReference>
<feature type="transmembrane region" description="Helical" evidence="16">
    <location>
        <begin position="85"/>
        <end position="103"/>
    </location>
</feature>
<dbReference type="InterPro" id="IPR036412">
    <property type="entry name" value="HAD-like_sf"/>
</dbReference>
<dbReference type="InterPro" id="IPR044492">
    <property type="entry name" value="P_typ_ATPase_HD_dom"/>
</dbReference>
<dbReference type="PROSITE" id="PS50846">
    <property type="entry name" value="HMA_2"/>
    <property type="match status" value="1"/>
</dbReference>
<dbReference type="Gene3D" id="2.70.150.10">
    <property type="entry name" value="Calcium-transporting ATPase, cytoplasmic transduction domain A"/>
    <property type="match status" value="1"/>
</dbReference>
<evidence type="ECO:0000256" key="4">
    <source>
        <dbReference type="ARBA" id="ARBA00022539"/>
    </source>
</evidence>
<evidence type="ECO:0000313" key="19">
    <source>
        <dbReference type="Proteomes" id="UP000198571"/>
    </source>
</evidence>
<accession>A0A1H9WS25</accession>
<dbReference type="InterPro" id="IPR059000">
    <property type="entry name" value="ATPase_P-type_domA"/>
</dbReference>
<feature type="domain" description="HMA" evidence="17">
    <location>
        <begin position="1"/>
        <end position="42"/>
    </location>
</feature>
<dbReference type="Pfam" id="PF00702">
    <property type="entry name" value="Hydrolase"/>
    <property type="match status" value="1"/>
</dbReference>
<dbReference type="NCBIfam" id="TIGR01512">
    <property type="entry name" value="ATPase-IB2_Cd"/>
    <property type="match status" value="1"/>
</dbReference>
<dbReference type="InterPro" id="IPR027256">
    <property type="entry name" value="P-typ_ATPase_IB"/>
</dbReference>
<proteinExistence type="inferred from homology"/>
<evidence type="ECO:0000256" key="7">
    <source>
        <dbReference type="ARBA" id="ARBA00022723"/>
    </source>
</evidence>
<evidence type="ECO:0000256" key="6">
    <source>
        <dbReference type="ARBA" id="ARBA00022692"/>
    </source>
</evidence>
<name>A0A1H9WS25_9BACI</name>
<dbReference type="InterPro" id="IPR023214">
    <property type="entry name" value="HAD_sf"/>
</dbReference>
<evidence type="ECO:0000256" key="12">
    <source>
        <dbReference type="ARBA" id="ARBA00023065"/>
    </source>
</evidence>
<dbReference type="InterPro" id="IPR008250">
    <property type="entry name" value="ATPase_P-typ_transduc_dom_A_sf"/>
</dbReference>
<comment type="catalytic activity">
    <reaction evidence="15">
        <text>Cd(2+)(in) + ATP + H2O = Cd(2+)(out) + ADP + phosphate + H(+)</text>
        <dbReference type="Rhea" id="RHEA:12132"/>
        <dbReference type="ChEBI" id="CHEBI:15377"/>
        <dbReference type="ChEBI" id="CHEBI:15378"/>
        <dbReference type="ChEBI" id="CHEBI:30616"/>
        <dbReference type="ChEBI" id="CHEBI:43474"/>
        <dbReference type="ChEBI" id="CHEBI:48775"/>
        <dbReference type="ChEBI" id="CHEBI:456216"/>
        <dbReference type="EC" id="7.2.2.21"/>
    </reaction>
</comment>
<dbReference type="Gene3D" id="3.40.50.1000">
    <property type="entry name" value="HAD superfamily/HAD-like"/>
    <property type="match status" value="1"/>
</dbReference>
<keyword evidence="13 16" id="KW-0472">Membrane</keyword>
<dbReference type="GO" id="GO:0046872">
    <property type="term" value="F:metal ion binding"/>
    <property type="evidence" value="ECO:0007669"/>
    <property type="project" value="UniProtKB-KW"/>
</dbReference>
<dbReference type="InterPro" id="IPR023299">
    <property type="entry name" value="ATPase_P-typ_cyto_dom_N"/>
</dbReference>
<comment type="subcellular location">
    <subcellularLocation>
        <location evidence="1">Cell membrane</location>
        <topology evidence="1">Multi-pass membrane protein</topology>
    </subcellularLocation>
</comment>
<dbReference type="InterPro" id="IPR001757">
    <property type="entry name" value="P_typ_ATPase"/>
</dbReference>
<dbReference type="InterPro" id="IPR018303">
    <property type="entry name" value="ATPase_P-typ_P_site"/>
</dbReference>
<comment type="similarity">
    <text evidence="2 16">Belongs to the cation transport ATPase (P-type) (TC 3.A.3) family. Type IB subfamily.</text>
</comment>
<evidence type="ECO:0000256" key="3">
    <source>
        <dbReference type="ARBA" id="ARBA00022448"/>
    </source>
</evidence>
<dbReference type="SUPFAM" id="SSF81653">
    <property type="entry name" value="Calcium ATPase, transduction domain A"/>
    <property type="match status" value="1"/>
</dbReference>
<dbReference type="EMBL" id="FOGT01000019">
    <property type="protein sequence ID" value="SES36589.1"/>
    <property type="molecule type" value="Genomic_DNA"/>
</dbReference>
<dbReference type="InterPro" id="IPR023298">
    <property type="entry name" value="ATPase_P-typ_TM_dom_sf"/>
</dbReference>
<dbReference type="STRING" id="1601833.SAMN05518684_11957"/>
<dbReference type="PANTHER" id="PTHR48085:SF5">
    <property type="entry name" value="CADMIUM_ZINC-TRANSPORTING ATPASE HMA4-RELATED"/>
    <property type="match status" value="1"/>
</dbReference>
<dbReference type="SFLD" id="SFLDG00002">
    <property type="entry name" value="C1.7:_P-type_atpase_like"/>
    <property type="match status" value="1"/>
</dbReference>
<dbReference type="PRINTS" id="PR00119">
    <property type="entry name" value="CATATPASE"/>
</dbReference>
<feature type="transmembrane region" description="Helical" evidence="16">
    <location>
        <begin position="59"/>
        <end position="79"/>
    </location>
</feature>
<evidence type="ECO:0000256" key="5">
    <source>
        <dbReference type="ARBA" id="ARBA00022553"/>
    </source>
</evidence>
<evidence type="ECO:0000256" key="13">
    <source>
        <dbReference type="ARBA" id="ARBA00023136"/>
    </source>
</evidence>
<keyword evidence="10" id="KW-1278">Translocase</keyword>
<evidence type="ECO:0000256" key="9">
    <source>
        <dbReference type="ARBA" id="ARBA00022840"/>
    </source>
</evidence>
<dbReference type="NCBIfam" id="TIGR01494">
    <property type="entry name" value="ATPase_P-type"/>
    <property type="match status" value="2"/>
</dbReference>
<keyword evidence="16" id="KW-1003">Cell membrane</keyword>
<evidence type="ECO:0000313" key="18">
    <source>
        <dbReference type="EMBL" id="SES36589.1"/>
    </source>
</evidence>
<keyword evidence="9 16" id="KW-0067">ATP-binding</keyword>
<dbReference type="PROSITE" id="PS00154">
    <property type="entry name" value="ATPASE_E1_E2"/>
    <property type="match status" value="1"/>
</dbReference>
<organism evidence="18 19">
    <name type="scientific">Salipaludibacillus aurantiacus</name>
    <dbReference type="NCBI Taxonomy" id="1601833"/>
    <lineage>
        <taxon>Bacteria</taxon>
        <taxon>Bacillati</taxon>
        <taxon>Bacillota</taxon>
        <taxon>Bacilli</taxon>
        <taxon>Bacillales</taxon>
        <taxon>Bacillaceae</taxon>
    </lineage>
</organism>
<dbReference type="NCBIfam" id="TIGR01511">
    <property type="entry name" value="ATPase-IB1_Cu"/>
    <property type="match status" value="1"/>
</dbReference>
<dbReference type="SUPFAM" id="SSF81665">
    <property type="entry name" value="Calcium ATPase, transmembrane domain M"/>
    <property type="match status" value="1"/>
</dbReference>
<keyword evidence="4" id="KW-0104">Cadmium</keyword>
<keyword evidence="12" id="KW-0406">Ion transport</keyword>
<dbReference type="CDD" id="cd00371">
    <property type="entry name" value="HMA"/>
    <property type="match status" value="1"/>
</dbReference>
<reference evidence="19" key="1">
    <citation type="submission" date="2016-10" db="EMBL/GenBank/DDBJ databases">
        <authorList>
            <person name="Varghese N."/>
            <person name="Submissions S."/>
        </authorList>
    </citation>
    <scope>NUCLEOTIDE SEQUENCE [LARGE SCALE GENOMIC DNA]</scope>
    <source>
        <strain evidence="19">S9</strain>
    </source>
</reference>
<gene>
    <name evidence="18" type="ORF">SAMN05518684_11957</name>
</gene>
<dbReference type="PRINTS" id="PR00941">
    <property type="entry name" value="CDATPASE"/>
</dbReference>
<dbReference type="Gene3D" id="3.40.1110.10">
    <property type="entry name" value="Calcium-transporting ATPase, cytoplasmic domain N"/>
    <property type="match status" value="1"/>
</dbReference>
<protein>
    <recommendedName>
        <fullName evidence="14">Cd(2+)-exporting ATPase</fullName>
        <ecNumber evidence="14">7.2.2.21</ecNumber>
    </recommendedName>
</protein>
<feature type="transmembrane region" description="Helical" evidence="16">
    <location>
        <begin position="631"/>
        <end position="648"/>
    </location>
</feature>
<evidence type="ECO:0000256" key="15">
    <source>
        <dbReference type="ARBA" id="ARBA00049338"/>
    </source>
</evidence>
<evidence type="ECO:0000256" key="11">
    <source>
        <dbReference type="ARBA" id="ARBA00022989"/>
    </source>
</evidence>
<keyword evidence="5" id="KW-0597">Phosphoprotein</keyword>
<sequence length="682" mass="73243">MEALPGVQEAKVNFAAEKLTVEGTVTVSEIEKAGAFENLKVLQGNERSDDLPVWRRTKWLRVGAAALLVTAGWISHLLYGESHGLTVLLFLSSMVIGGYAMFWQGFKNLTRLIFDMKTLMTIAIIGAAIIGEWGEGALVVVLFAISEALESYSMDRARRSIRSLIHKSPKEAIVIRHGSEVSVPVEDVGVGERIIIRPGEKIPLDGVVTDGYSTVNEAAITGESIPAGKEQGDSLFAGTLNKEGVLTAEVTKLVKDTTLAKIIHLVEEAQGEKAPAQQFIDRFAAYYTPVIMLLAFMVMTGPPLLAGAPWEQWIYLGLATLVVGCPCALVISTPVAIVTAIGNSARQGVLIKGGVYLEEAGRINSLAFDKTGTLTKGFPEVTDVIPFNPVSRSDLLNYIYSLEKHSTHPLAKTLAAYAASSGCEGIGCEVSEAEAIAGRGVSAKVNGEFIYLSNPSYVDKYYQDIFSPAVKNQVEDLEKQGKTVILAGKPGRLLGLVALRDDVRKEAGDSLKKLKQLGIKQIIMLTGDQPFTAEAVGKKAGVTKVEAGLLPEEKLNKIKELKEEGKIVAMVGDGINDAPAMAQADLGIAMGGGGTDTALETADIALMGDELHKLPYLVYLSRKTLKIIKQNIAFSIGLKVMALLLVPFGLLTLWIAILADMGATLLVTFNSLRLIKNKRNLL</sequence>
<keyword evidence="3" id="KW-0813">Transport</keyword>
<dbReference type="AlphaFoldDB" id="A0A1H9WS25"/>
<dbReference type="Proteomes" id="UP000198571">
    <property type="component" value="Unassembled WGS sequence"/>
</dbReference>
<dbReference type="GO" id="GO:0016887">
    <property type="term" value="F:ATP hydrolysis activity"/>
    <property type="evidence" value="ECO:0007669"/>
    <property type="project" value="InterPro"/>
</dbReference>
<keyword evidence="8 16" id="KW-0547">Nucleotide-binding</keyword>
<dbReference type="GO" id="GO:0005886">
    <property type="term" value="C:plasma membrane"/>
    <property type="evidence" value="ECO:0007669"/>
    <property type="project" value="UniProtKB-SubCell"/>
</dbReference>
<dbReference type="SUPFAM" id="SSF56784">
    <property type="entry name" value="HAD-like"/>
    <property type="match status" value="1"/>
</dbReference>
<dbReference type="InterPro" id="IPR051014">
    <property type="entry name" value="Cation_Transport_ATPase_IB"/>
</dbReference>
<dbReference type="SFLD" id="SFLDF00027">
    <property type="entry name" value="p-type_atpase"/>
    <property type="match status" value="1"/>
</dbReference>
<keyword evidence="6 16" id="KW-0812">Transmembrane</keyword>
<dbReference type="PANTHER" id="PTHR48085">
    <property type="entry name" value="CADMIUM/ZINC-TRANSPORTING ATPASE HMA2-RELATED"/>
    <property type="match status" value="1"/>
</dbReference>
<keyword evidence="19" id="KW-1185">Reference proteome</keyword>
<dbReference type="InterPro" id="IPR006121">
    <property type="entry name" value="HMA_dom"/>
</dbReference>
<feature type="transmembrane region" description="Helical" evidence="16">
    <location>
        <begin position="313"/>
        <end position="342"/>
    </location>
</feature>
<dbReference type="GO" id="GO:0008551">
    <property type="term" value="F:P-type cadmium transporter activity"/>
    <property type="evidence" value="ECO:0007669"/>
    <property type="project" value="UniProtKB-EC"/>
</dbReference>
<evidence type="ECO:0000256" key="8">
    <source>
        <dbReference type="ARBA" id="ARBA00022741"/>
    </source>
</evidence>
<keyword evidence="11 16" id="KW-1133">Transmembrane helix</keyword>
<evidence type="ECO:0000256" key="2">
    <source>
        <dbReference type="ARBA" id="ARBA00006024"/>
    </source>
</evidence>
<keyword evidence="7 16" id="KW-0479">Metal-binding</keyword>
<dbReference type="Pfam" id="PF00122">
    <property type="entry name" value="E1-E2_ATPase"/>
    <property type="match status" value="1"/>
</dbReference>
<dbReference type="EC" id="7.2.2.21" evidence="14"/>
<evidence type="ECO:0000256" key="1">
    <source>
        <dbReference type="ARBA" id="ARBA00004651"/>
    </source>
</evidence>
<evidence type="ECO:0000256" key="16">
    <source>
        <dbReference type="RuleBase" id="RU362081"/>
    </source>
</evidence>
<dbReference type="Gene3D" id="3.30.70.100">
    <property type="match status" value="1"/>
</dbReference>
<dbReference type="FunFam" id="2.70.150.10:FF:000002">
    <property type="entry name" value="Copper-transporting ATPase 1, putative"/>
    <property type="match status" value="1"/>
</dbReference>
<dbReference type="NCBIfam" id="TIGR01525">
    <property type="entry name" value="ATPase-IB_hvy"/>
    <property type="match status" value="1"/>
</dbReference>